<sequence length="613" mass="64378">MSPVVMEPPPIQNMHNPSLASLTRLQQFSPAPLNTTNQLEHIRQNDHPLSASPNTQANRMSSEFFLDPQLSDKPVSESSVDTNQITKSPPNRQPCENCRTLETPLWRRDPDGNPLCNACGLYQKAGKGRRPATLQVTPPNQNSSGDKMGPRRASKSPPAPATGSSPEMPHKKSTATSTVTTTNTSPHIAGGTCPGDGRCDASARLEAAATQAQNEALLAATAAAATGNAGSPGNLGVITGQQQSSSKGSNPAEPGASGNDGRASPDANGGAVAVGTRKPRGAVGALNCANCGTSTTPLWRRDDVGNNICNACGLYFKLHGTHRPNSMKKSVIKRRKRVPAAAGSGAAIPMRMTDPAAAETLVSLGRGGMGGAGGVGEESDDLESDQPRKKRQRKSGGKSGDEDAAMYDDPRRQSWEGGPRPSSPQRPYSRNSAFGAGVLPGINSMDISTSQSVMFVPAGPGVPTGYLRSNSSAPSRTHSPTAVAQSGILLPPPHGMAPGSGNIFPTGDMSTLLALASGMAIPTLADLERHYAEMGEERKRMEEVLQRTDRMMVNLKRNIDEMRRGSASPNTSAQSPTSSTAQQQPTSVPLARPSSAEKDKRENVWPTEPESRT</sequence>
<feature type="domain" description="GATA-type" evidence="8">
    <location>
        <begin position="282"/>
        <end position="335"/>
    </location>
</feature>
<comment type="subcellular location">
    <subcellularLocation>
        <location evidence="1">Nucleus</location>
    </subcellularLocation>
</comment>
<dbReference type="Proteomes" id="UP001465976">
    <property type="component" value="Unassembled WGS sequence"/>
</dbReference>
<dbReference type="SMART" id="SM00401">
    <property type="entry name" value="ZnF_GATA"/>
    <property type="match status" value="2"/>
</dbReference>
<keyword evidence="4" id="KW-0862">Zinc</keyword>
<feature type="compositionally biased region" description="Low complexity" evidence="7">
    <location>
        <begin position="419"/>
        <end position="432"/>
    </location>
</feature>
<feature type="compositionally biased region" description="Polar residues" evidence="7">
    <location>
        <begin position="134"/>
        <end position="145"/>
    </location>
</feature>
<proteinExistence type="predicted"/>
<evidence type="ECO:0000256" key="7">
    <source>
        <dbReference type="SAM" id="MobiDB-lite"/>
    </source>
</evidence>
<evidence type="ECO:0000256" key="6">
    <source>
        <dbReference type="PROSITE-ProRule" id="PRU00094"/>
    </source>
</evidence>
<feature type="compositionally biased region" description="Polar residues" evidence="7">
    <location>
        <begin position="76"/>
        <end position="90"/>
    </location>
</feature>
<feature type="region of interest" description="Disordered" evidence="7">
    <location>
        <begin position="69"/>
        <end position="96"/>
    </location>
</feature>
<evidence type="ECO:0000313" key="10">
    <source>
        <dbReference type="Proteomes" id="UP001465976"/>
    </source>
</evidence>
<dbReference type="InterPro" id="IPR000679">
    <property type="entry name" value="Znf_GATA"/>
</dbReference>
<dbReference type="Pfam" id="PF00320">
    <property type="entry name" value="GATA"/>
    <property type="match status" value="2"/>
</dbReference>
<dbReference type="PANTHER" id="PTHR10071:SF281">
    <property type="entry name" value="BOX A-BINDING FACTOR-RELATED"/>
    <property type="match status" value="1"/>
</dbReference>
<dbReference type="PANTHER" id="PTHR10071">
    <property type="entry name" value="TRANSCRIPTION FACTOR GATA FAMILY MEMBER"/>
    <property type="match status" value="1"/>
</dbReference>
<evidence type="ECO:0000256" key="4">
    <source>
        <dbReference type="ARBA" id="ARBA00022833"/>
    </source>
</evidence>
<feature type="region of interest" description="Disordered" evidence="7">
    <location>
        <begin position="127"/>
        <end position="193"/>
    </location>
</feature>
<feature type="region of interest" description="Disordered" evidence="7">
    <location>
        <begin position="560"/>
        <end position="613"/>
    </location>
</feature>
<dbReference type="InterPro" id="IPR039355">
    <property type="entry name" value="Transcription_factor_GATA"/>
</dbReference>
<keyword evidence="3 6" id="KW-0863">Zinc-finger</keyword>
<dbReference type="PROSITE" id="PS00344">
    <property type="entry name" value="GATA_ZN_FINGER_1"/>
    <property type="match status" value="2"/>
</dbReference>
<feature type="compositionally biased region" description="Polar residues" evidence="7">
    <location>
        <begin position="239"/>
        <end position="249"/>
    </location>
</feature>
<name>A0ABR3G1P5_9AGAR</name>
<feature type="compositionally biased region" description="Basic and acidic residues" evidence="7">
    <location>
        <begin position="595"/>
        <end position="613"/>
    </location>
</feature>
<evidence type="ECO:0000256" key="2">
    <source>
        <dbReference type="ARBA" id="ARBA00022723"/>
    </source>
</evidence>
<organism evidence="9 10">
    <name type="scientific">Marasmius crinis-equi</name>
    <dbReference type="NCBI Taxonomy" id="585013"/>
    <lineage>
        <taxon>Eukaryota</taxon>
        <taxon>Fungi</taxon>
        <taxon>Dikarya</taxon>
        <taxon>Basidiomycota</taxon>
        <taxon>Agaricomycotina</taxon>
        <taxon>Agaricomycetes</taxon>
        <taxon>Agaricomycetidae</taxon>
        <taxon>Agaricales</taxon>
        <taxon>Marasmiineae</taxon>
        <taxon>Marasmiaceae</taxon>
        <taxon>Marasmius</taxon>
    </lineage>
</organism>
<keyword evidence="10" id="KW-1185">Reference proteome</keyword>
<feature type="compositionally biased region" description="Low complexity" evidence="7">
    <location>
        <begin position="174"/>
        <end position="185"/>
    </location>
</feature>
<evidence type="ECO:0000256" key="5">
    <source>
        <dbReference type="ARBA" id="ARBA00023242"/>
    </source>
</evidence>
<keyword evidence="5" id="KW-0539">Nucleus</keyword>
<comment type="caution">
    <text evidence="9">The sequence shown here is derived from an EMBL/GenBank/DDBJ whole genome shotgun (WGS) entry which is preliminary data.</text>
</comment>
<feature type="domain" description="GATA-type" evidence="8">
    <location>
        <begin position="95"/>
        <end position="135"/>
    </location>
</feature>
<evidence type="ECO:0000313" key="9">
    <source>
        <dbReference type="EMBL" id="KAL0581771.1"/>
    </source>
</evidence>
<gene>
    <name evidence="9" type="primary">SFU1</name>
    <name evidence="9" type="ORF">V5O48_000248</name>
</gene>
<feature type="region of interest" description="Disordered" evidence="7">
    <location>
        <begin position="233"/>
        <end position="275"/>
    </location>
</feature>
<keyword evidence="2" id="KW-0479">Metal-binding</keyword>
<feature type="compositionally biased region" description="Low complexity" evidence="7">
    <location>
        <begin position="566"/>
        <end position="587"/>
    </location>
</feature>
<dbReference type="SUPFAM" id="SSF57716">
    <property type="entry name" value="Glucocorticoid receptor-like (DNA-binding domain)"/>
    <property type="match status" value="2"/>
</dbReference>
<feature type="region of interest" description="Disordered" evidence="7">
    <location>
        <begin position="363"/>
        <end position="434"/>
    </location>
</feature>
<dbReference type="CDD" id="cd00202">
    <property type="entry name" value="ZnF_GATA"/>
    <property type="match status" value="2"/>
</dbReference>
<dbReference type="EMBL" id="JBAHYK010000004">
    <property type="protein sequence ID" value="KAL0581771.1"/>
    <property type="molecule type" value="Genomic_DNA"/>
</dbReference>
<reference evidence="9 10" key="1">
    <citation type="submission" date="2024-02" db="EMBL/GenBank/DDBJ databases">
        <title>A draft genome for the cacao thread blight pathogen Marasmius crinis-equi.</title>
        <authorList>
            <person name="Cohen S.P."/>
            <person name="Baruah I.K."/>
            <person name="Amoako-Attah I."/>
            <person name="Bukari Y."/>
            <person name="Meinhardt L.W."/>
            <person name="Bailey B.A."/>
        </authorList>
    </citation>
    <scope>NUCLEOTIDE SEQUENCE [LARGE SCALE GENOMIC DNA]</scope>
    <source>
        <strain evidence="9 10">GH-76</strain>
    </source>
</reference>
<feature type="compositionally biased region" description="Gly residues" evidence="7">
    <location>
        <begin position="365"/>
        <end position="376"/>
    </location>
</feature>
<evidence type="ECO:0000256" key="1">
    <source>
        <dbReference type="ARBA" id="ARBA00004123"/>
    </source>
</evidence>
<dbReference type="Gene3D" id="3.30.50.10">
    <property type="entry name" value="Erythroid Transcription Factor GATA-1, subunit A"/>
    <property type="match status" value="2"/>
</dbReference>
<dbReference type="PROSITE" id="PS50114">
    <property type="entry name" value="GATA_ZN_FINGER_2"/>
    <property type="match status" value="2"/>
</dbReference>
<protein>
    <submittedName>
        <fullName evidence="9">GATA type transcriptional activator</fullName>
    </submittedName>
</protein>
<accession>A0ABR3G1P5</accession>
<dbReference type="InterPro" id="IPR013088">
    <property type="entry name" value="Znf_NHR/GATA"/>
</dbReference>
<evidence type="ECO:0000259" key="8">
    <source>
        <dbReference type="PROSITE" id="PS50114"/>
    </source>
</evidence>
<dbReference type="PRINTS" id="PR00619">
    <property type="entry name" value="GATAZNFINGER"/>
</dbReference>
<evidence type="ECO:0000256" key="3">
    <source>
        <dbReference type="ARBA" id="ARBA00022771"/>
    </source>
</evidence>